<dbReference type="OrthoDB" id="269804at2759"/>
<dbReference type="GO" id="GO:0036064">
    <property type="term" value="C:ciliary basal body"/>
    <property type="evidence" value="ECO:0007669"/>
    <property type="project" value="TreeGrafter"/>
</dbReference>
<gene>
    <name evidence="4" type="primary">LOC108677429</name>
</gene>
<name>A0A979FWP1_HYAAZ</name>
<dbReference type="AlphaFoldDB" id="A0A979FWP1"/>
<sequence>MASIAEQRQHILDLTKELRQKILLTEGEGKAFYEESEAEKQTNKAKIAELRATNRALRARIHEAVQGEERAVERVLFQEKRRHSSVSSRPSPVPLYPPSRLEEKLAALQAKIHPSGRNRLKEEQATIRALKEEHVALENELERMKAQLTEAQTVRRHYASMTSALRGEAALHNTSLDALNTRLADEKLALKKLRAGGKQDSCGGTCSISCQTAYDARRERERKINEYRQRAEERRVSQIAVGNLAGERRLSMLRSPQRRDSTDADADDQDDVCTDIDNELNKYLAIFSKMKMILGVSSVEAVIERMSGQSATQEHLQELREAALHELRAAEAQREELQQNLNKLKYAATEDNARLGVSSVEAVIERMSGQSATQEHLQELREAALHELRAAEAQREELQQNLNKLKYAATEDNARTRKEEEELKRAVADVEKKLVSAMASRDDALKHLVAANTALVQVAEKLEGLMGQKIARNPSPALQAATLIEFCSNGARNLLAKLPSPELDEKTITDEDEEEDSLSLPLENLRISLTMTNNTLQQSAPQQVEEESGDEEAVARRVLKRASQQVVEAKSRKRNKPVTTSFKS</sequence>
<proteinExistence type="predicted"/>
<evidence type="ECO:0000313" key="3">
    <source>
        <dbReference type="Proteomes" id="UP000694843"/>
    </source>
</evidence>
<dbReference type="GO" id="GO:0003341">
    <property type="term" value="P:cilium movement"/>
    <property type="evidence" value="ECO:0007669"/>
    <property type="project" value="InterPro"/>
</dbReference>
<accession>A0A979FWP1</accession>
<dbReference type="RefSeq" id="XP_047741689.1">
    <property type="nucleotide sequence ID" value="XM_047885733.1"/>
</dbReference>
<dbReference type="KEGG" id="hazt:108677429"/>
<reference evidence="4" key="1">
    <citation type="submission" date="2025-08" db="UniProtKB">
        <authorList>
            <consortium name="RefSeq"/>
        </authorList>
    </citation>
    <scope>IDENTIFICATION</scope>
    <source>
        <tissue evidence="4">Whole organism</tissue>
    </source>
</reference>
<feature type="region of interest" description="Disordered" evidence="2">
    <location>
        <begin position="565"/>
        <end position="584"/>
    </location>
</feature>
<dbReference type="GeneID" id="108677429"/>
<dbReference type="OMA" id="VIQEWKS"/>
<dbReference type="GO" id="GO:0097542">
    <property type="term" value="C:ciliary tip"/>
    <property type="evidence" value="ECO:0007669"/>
    <property type="project" value="TreeGrafter"/>
</dbReference>
<protein>
    <submittedName>
        <fullName evidence="4">Outer dynein arm-docking complex subunit 3-like</fullName>
    </submittedName>
</protein>
<dbReference type="PANTHER" id="PTHR46518:SF1">
    <property type="entry name" value="OUTER DYNEIN ARM-DOCKING COMPLEX SUBUNIT 3"/>
    <property type="match status" value="1"/>
</dbReference>
<feature type="coiled-coil region" evidence="1">
    <location>
        <begin position="33"/>
        <end position="60"/>
    </location>
</feature>
<evidence type="ECO:0000256" key="1">
    <source>
        <dbReference type="SAM" id="Coils"/>
    </source>
</evidence>
<dbReference type="GO" id="GO:0035253">
    <property type="term" value="C:ciliary rootlet"/>
    <property type="evidence" value="ECO:0007669"/>
    <property type="project" value="TreeGrafter"/>
</dbReference>
<evidence type="ECO:0000256" key="2">
    <source>
        <dbReference type="SAM" id="MobiDB-lite"/>
    </source>
</evidence>
<keyword evidence="1" id="KW-0175">Coiled coil</keyword>
<dbReference type="Proteomes" id="UP000694843">
    <property type="component" value="Unplaced"/>
</dbReference>
<feature type="region of interest" description="Disordered" evidence="2">
    <location>
        <begin position="250"/>
        <end position="270"/>
    </location>
</feature>
<feature type="coiled-coil region" evidence="1">
    <location>
        <begin position="120"/>
        <end position="196"/>
    </location>
</feature>
<dbReference type="InterPro" id="IPR033192">
    <property type="entry name" value="ODAD3"/>
</dbReference>
<dbReference type="GO" id="GO:0036158">
    <property type="term" value="P:outer dynein arm assembly"/>
    <property type="evidence" value="ECO:0007669"/>
    <property type="project" value="InterPro"/>
</dbReference>
<keyword evidence="3" id="KW-1185">Reference proteome</keyword>
<dbReference type="PANTHER" id="PTHR46518">
    <property type="entry name" value="COILED-COIL DOMAIN-CONTAINING PROTEIN 151"/>
    <property type="match status" value="1"/>
</dbReference>
<feature type="coiled-coil region" evidence="1">
    <location>
        <begin position="313"/>
        <end position="433"/>
    </location>
</feature>
<organism evidence="3 4">
    <name type="scientific">Hyalella azteca</name>
    <name type="common">Amphipod</name>
    <dbReference type="NCBI Taxonomy" id="294128"/>
    <lineage>
        <taxon>Eukaryota</taxon>
        <taxon>Metazoa</taxon>
        <taxon>Ecdysozoa</taxon>
        <taxon>Arthropoda</taxon>
        <taxon>Crustacea</taxon>
        <taxon>Multicrustacea</taxon>
        <taxon>Malacostraca</taxon>
        <taxon>Eumalacostraca</taxon>
        <taxon>Peracarida</taxon>
        <taxon>Amphipoda</taxon>
        <taxon>Senticaudata</taxon>
        <taxon>Talitrida</taxon>
        <taxon>Talitroidea</taxon>
        <taxon>Hyalellidae</taxon>
        <taxon>Hyalella</taxon>
    </lineage>
</organism>
<evidence type="ECO:0000313" key="4">
    <source>
        <dbReference type="RefSeq" id="XP_047741689.1"/>
    </source>
</evidence>